<keyword evidence="4" id="KW-0624">Polysaccharide degradation</keyword>
<evidence type="ECO:0000256" key="3">
    <source>
        <dbReference type="ARBA" id="ARBA00022801"/>
    </source>
</evidence>
<dbReference type="InterPro" id="IPR003610">
    <property type="entry name" value="CBM5/12"/>
</dbReference>
<evidence type="ECO:0000256" key="6">
    <source>
        <dbReference type="SAM" id="SignalP"/>
    </source>
</evidence>
<dbReference type="Gene3D" id="3.20.20.80">
    <property type="entry name" value="Glycosidases"/>
    <property type="match status" value="1"/>
</dbReference>
<keyword evidence="4" id="KW-0146">Chitin degradation</keyword>
<feature type="domain" description="GH18" evidence="7">
    <location>
        <begin position="39"/>
        <end position="419"/>
    </location>
</feature>
<dbReference type="Gene3D" id="2.10.10.20">
    <property type="entry name" value="Carbohydrate-binding module superfamily 5/12"/>
    <property type="match status" value="1"/>
</dbReference>
<evidence type="ECO:0000259" key="7">
    <source>
        <dbReference type="PROSITE" id="PS51910"/>
    </source>
</evidence>
<dbReference type="Gene3D" id="3.10.50.10">
    <property type="match status" value="1"/>
</dbReference>
<accession>A0ABY6DMA5</accession>
<keyword evidence="5" id="KW-0119">Carbohydrate metabolism</keyword>
<comment type="catalytic activity">
    <reaction evidence="1">
        <text>Random endo-hydrolysis of N-acetyl-beta-D-glucosaminide (1-&gt;4)-beta-linkages in chitin and chitodextrins.</text>
        <dbReference type="EC" id="3.2.1.14"/>
    </reaction>
</comment>
<dbReference type="PROSITE" id="PS51910">
    <property type="entry name" value="GH18_2"/>
    <property type="match status" value="1"/>
</dbReference>
<dbReference type="Pfam" id="PF00704">
    <property type="entry name" value="Glyco_hydro_18"/>
    <property type="match status" value="1"/>
</dbReference>
<dbReference type="InterPro" id="IPR029070">
    <property type="entry name" value="Chitinase_insertion_sf"/>
</dbReference>
<organism evidence="8 9">
    <name type="scientific">Chitiniphilus purpureus</name>
    <dbReference type="NCBI Taxonomy" id="2981137"/>
    <lineage>
        <taxon>Bacteria</taxon>
        <taxon>Pseudomonadati</taxon>
        <taxon>Pseudomonadota</taxon>
        <taxon>Betaproteobacteria</taxon>
        <taxon>Neisseriales</taxon>
        <taxon>Chitinibacteraceae</taxon>
        <taxon>Chitiniphilus</taxon>
    </lineage>
</organism>
<sequence>MRKTVIAAAVLVGMGSVHADDSFDYFAGKPQPFKQTSGKVVMSYYYGDKTADELPGNNLTHLVYAFLRLCGPGEYSGDKAICDSNRSSNGAEGSDFRLAVNDSTPDVAAYERIREIKERYPHLKIAYAIGGWGGSNSFYYLAGDPARRAVFISSLTDYLRQHPDIDGYDIDWEHPTDNMGQDGVQLGSPADAENYVVLMQELRAALSALGQETGRRYLLTTAVPTGGINWRNLPYDRVAPSVDYILLMTYGLYGGWTNDVGHHTALQCASYSEFCVDGTVQEYLSQVPANKLVIGTAMFSQGWQNVSGQTDHANPMTGTGDASGLGWSGAQSYSELYGSHIGNKGLGINGYTVRYDPALQAHYLWNDANKTFIGYDDPRDVERKGKYVVSNNLAGIFSWQLGQDNGDILNAMNLGVGNQRAGLPPECPSQHWNKKQVYQAGSRVTFKNQIMQAKWWNVGERPAKQDWNAWRNLGDCH</sequence>
<dbReference type="InterPro" id="IPR001223">
    <property type="entry name" value="Glyco_hydro18_cat"/>
</dbReference>
<dbReference type="InterPro" id="IPR036573">
    <property type="entry name" value="CBM_sf_5/12"/>
</dbReference>
<dbReference type="EMBL" id="CP106753">
    <property type="protein sequence ID" value="UXY15484.1"/>
    <property type="molecule type" value="Genomic_DNA"/>
</dbReference>
<protein>
    <recommendedName>
        <fullName evidence="2">chitinase</fullName>
        <ecNumber evidence="2">3.2.1.14</ecNumber>
    </recommendedName>
</protein>
<feature type="chain" id="PRO_5045465352" description="chitinase" evidence="6">
    <location>
        <begin position="20"/>
        <end position="477"/>
    </location>
</feature>
<dbReference type="SUPFAM" id="SSF51445">
    <property type="entry name" value="(Trans)glycosidases"/>
    <property type="match status" value="1"/>
</dbReference>
<reference evidence="8" key="1">
    <citation type="submission" date="2022-10" db="EMBL/GenBank/DDBJ databases">
        <title>Chitiniphilus purpureus sp. nov., a novel chitin-degrading bacterium isolated from crawfish pond sediment.</title>
        <authorList>
            <person name="Li K."/>
        </authorList>
    </citation>
    <scope>NUCLEOTIDE SEQUENCE</scope>
    <source>
        <strain evidence="8">CD1</strain>
    </source>
</reference>
<dbReference type="InterPro" id="IPR050314">
    <property type="entry name" value="Glycosyl_Hydrlase_18"/>
</dbReference>
<dbReference type="InterPro" id="IPR017853">
    <property type="entry name" value="GH"/>
</dbReference>
<evidence type="ECO:0000256" key="4">
    <source>
        <dbReference type="ARBA" id="ARBA00023024"/>
    </source>
</evidence>
<evidence type="ECO:0000313" key="9">
    <source>
        <dbReference type="Proteomes" id="UP001061302"/>
    </source>
</evidence>
<feature type="signal peptide" evidence="6">
    <location>
        <begin position="1"/>
        <end position="19"/>
    </location>
</feature>
<keyword evidence="9" id="KW-1185">Reference proteome</keyword>
<dbReference type="SMART" id="SM00636">
    <property type="entry name" value="Glyco_18"/>
    <property type="match status" value="1"/>
</dbReference>
<keyword evidence="3 8" id="KW-0378">Hydrolase</keyword>
<evidence type="ECO:0000256" key="2">
    <source>
        <dbReference type="ARBA" id="ARBA00012729"/>
    </source>
</evidence>
<dbReference type="RefSeq" id="WP_263124895.1">
    <property type="nucleotide sequence ID" value="NZ_CP106753.1"/>
</dbReference>
<dbReference type="Proteomes" id="UP001061302">
    <property type="component" value="Chromosome"/>
</dbReference>
<dbReference type="SUPFAM" id="SSF54556">
    <property type="entry name" value="Chitinase insertion domain"/>
    <property type="match status" value="1"/>
</dbReference>
<evidence type="ECO:0000313" key="8">
    <source>
        <dbReference type="EMBL" id="UXY15484.1"/>
    </source>
</evidence>
<dbReference type="SUPFAM" id="SSF51055">
    <property type="entry name" value="Carbohydrate binding domain"/>
    <property type="match status" value="1"/>
</dbReference>
<keyword evidence="6" id="KW-0732">Signal</keyword>
<dbReference type="EC" id="3.2.1.14" evidence="2"/>
<dbReference type="InterPro" id="IPR011583">
    <property type="entry name" value="Chitinase_II/V-like_cat"/>
</dbReference>
<dbReference type="PANTHER" id="PTHR11177">
    <property type="entry name" value="CHITINASE"/>
    <property type="match status" value="1"/>
</dbReference>
<dbReference type="SMART" id="SM00495">
    <property type="entry name" value="ChtBD3"/>
    <property type="match status" value="1"/>
</dbReference>
<evidence type="ECO:0000256" key="5">
    <source>
        <dbReference type="ARBA" id="ARBA00023277"/>
    </source>
</evidence>
<gene>
    <name evidence="8" type="ORF">N8I74_00260</name>
</gene>
<dbReference type="GO" id="GO:0016787">
    <property type="term" value="F:hydrolase activity"/>
    <property type="evidence" value="ECO:0007669"/>
    <property type="project" value="UniProtKB-KW"/>
</dbReference>
<proteinExistence type="predicted"/>
<dbReference type="CDD" id="cd12215">
    <property type="entry name" value="ChiC_BD"/>
    <property type="match status" value="1"/>
</dbReference>
<name>A0ABY6DMA5_9NEIS</name>
<evidence type="ECO:0000256" key="1">
    <source>
        <dbReference type="ARBA" id="ARBA00000822"/>
    </source>
</evidence>
<dbReference type="PANTHER" id="PTHR11177:SF317">
    <property type="entry name" value="CHITINASE 12-RELATED"/>
    <property type="match status" value="1"/>
</dbReference>